<dbReference type="Gene3D" id="3.90.1200.10">
    <property type="match status" value="1"/>
</dbReference>
<dbReference type="InterPro" id="IPR005814">
    <property type="entry name" value="Aminotrans_3"/>
</dbReference>
<sequence length="953" mass="100700">MIRRSLPTEPFDFLAAGELPAPSLGPDEAASILAALGGSGELTALGSQQDQNFLVSGPDGPSAVLKLANPSFPERDTLAQDAAAEQVARDCPELRVSTVLEAEGHPARAVLATSQGPVLARLLRYLPGGTFVERGWLAPSVAARMGAITGKVSRSLASFDHPGLERRLQWDLRESHGVVELLADWLGPERERVQRASLAAWSAVQAAGELPVQPGHFDLTDDNLVCAVDARLPDGIIDFGDVSRSWRVAELAITVSGLLHHSGGWAEPVQAAVRAFHAEQPLTRAEVDALWPLVVLRGAVLVASGRQQAAMDSDNDYARDALDREWRIFAAADAVPSAVVGGWLRAALGIAEPPLMVSGARLLADPPATLNLSVMSPVMDHGAWQEPGLADRLAAEAGAVAAAWAVPRLSEASECQPGAAQRAATVPTSITVWNHDELRAPWDGIARFDGDRLTLPGSPCDLILHGIAGRSGPVRAGEVLAQAGARVDVQLVRSGSEVPLLVAPDLAAGWLALTADPSGLLGVTPTEPLSSAAVLARRAQHVAEVQEHYYVDPPRIERGWRSLLIDTDARPYLDLVNNVASVGHAHPRLAAVANRRLRLLNTNSRFVYDALPAFAEALASRLPDGLDQVFFVNSGSEATDLAIRLAMAATGRRDIVALAEAYHGWTYASDAVSTSLADNPNALATRPDWVHTVPAPNSYRGRWRDADAWRYGPEAADRIRALAASGRPAAGFIAEAIQGNAGGILLPEGYLREVYAAVREGGGVTIADEVQVGLGRLGEWFWGFEQQGVVPDIVAVAKGLGNGHPVGAVITTAEIAESYRVGGYFFSSAGGSPLSCAIGSEVLAIIADEGLQANARQVGARLRAGLEALDSPWVGTVHGAGLYLGLELVRDNQRTPAPELTTELCERLRQLGVIMQATGDHGNVLKIKPPLVLTAQQADQFVTALARALADLG</sequence>
<dbReference type="Gene3D" id="3.40.640.10">
    <property type="entry name" value="Type I PLP-dependent aspartate aminotransferase-like (Major domain)"/>
    <property type="match status" value="1"/>
</dbReference>
<dbReference type="Pfam" id="PF00202">
    <property type="entry name" value="Aminotran_3"/>
    <property type="match status" value="1"/>
</dbReference>
<dbReference type="InterPro" id="IPR015422">
    <property type="entry name" value="PyrdxlP-dep_Trfase_small"/>
</dbReference>
<dbReference type="Proteomes" id="UP000226079">
    <property type="component" value="Unassembled WGS sequence"/>
</dbReference>
<keyword evidence="4" id="KW-1185">Reference proteome</keyword>
<proteinExistence type="inferred from homology"/>
<dbReference type="NCBIfam" id="NF004800">
    <property type="entry name" value="PRK06149.1"/>
    <property type="match status" value="1"/>
</dbReference>
<evidence type="ECO:0000256" key="2">
    <source>
        <dbReference type="ARBA" id="ARBA00022898"/>
    </source>
</evidence>
<dbReference type="InterPro" id="IPR011009">
    <property type="entry name" value="Kinase-like_dom_sf"/>
</dbReference>
<keyword evidence="3" id="KW-0808">Transferase</keyword>
<name>A0A2A9CNP4_9ACTN</name>
<comment type="similarity">
    <text evidence="1">Belongs to the class-III pyridoxal-phosphate-dependent aminotransferase family.</text>
</comment>
<dbReference type="GO" id="GO:0008483">
    <property type="term" value="F:transaminase activity"/>
    <property type="evidence" value="ECO:0007669"/>
    <property type="project" value="UniProtKB-KW"/>
</dbReference>
<evidence type="ECO:0000256" key="1">
    <source>
        <dbReference type="ARBA" id="ARBA00008954"/>
    </source>
</evidence>
<dbReference type="Gene3D" id="3.90.1150.10">
    <property type="entry name" value="Aspartate Aminotransferase, domain 1"/>
    <property type="match status" value="1"/>
</dbReference>
<evidence type="ECO:0000313" key="3">
    <source>
        <dbReference type="EMBL" id="PFG15705.1"/>
    </source>
</evidence>
<comment type="caution">
    <text evidence="3">The sequence shown here is derived from an EMBL/GenBank/DDBJ whole genome shotgun (WGS) entry which is preliminary data.</text>
</comment>
<dbReference type="SUPFAM" id="SSF56112">
    <property type="entry name" value="Protein kinase-like (PK-like)"/>
    <property type="match status" value="1"/>
</dbReference>
<reference evidence="3 4" key="1">
    <citation type="submission" date="2017-10" db="EMBL/GenBank/DDBJ databases">
        <title>Sequencing the genomes of 1000 actinobacteria strains.</title>
        <authorList>
            <person name="Klenk H.-P."/>
        </authorList>
    </citation>
    <scope>NUCLEOTIDE SEQUENCE [LARGE SCALE GENOMIC DNA]</scope>
    <source>
        <strain evidence="3 4">DSM 15597</strain>
    </source>
</reference>
<gene>
    <name evidence="3" type="ORF">ATK74_0225</name>
</gene>
<keyword evidence="2" id="KW-0663">Pyridoxal phosphate</keyword>
<protein>
    <submittedName>
        <fullName evidence="3">4-aminobutyrate aminotransferase-like enzyme</fullName>
    </submittedName>
</protein>
<dbReference type="EMBL" id="PDJC01000001">
    <property type="protein sequence ID" value="PFG15705.1"/>
    <property type="molecule type" value="Genomic_DNA"/>
</dbReference>
<dbReference type="CDD" id="cd00610">
    <property type="entry name" value="OAT_like"/>
    <property type="match status" value="1"/>
</dbReference>
<dbReference type="InterPro" id="IPR015421">
    <property type="entry name" value="PyrdxlP-dep_Trfase_major"/>
</dbReference>
<keyword evidence="3" id="KW-0032">Aminotransferase</keyword>
<dbReference type="PANTHER" id="PTHR45688">
    <property type="match status" value="1"/>
</dbReference>
<dbReference type="RefSeq" id="WP_098459315.1">
    <property type="nucleotide sequence ID" value="NZ_PDJC01000001.1"/>
</dbReference>
<dbReference type="InterPro" id="IPR015424">
    <property type="entry name" value="PyrdxlP-dep_Trfase"/>
</dbReference>
<organism evidence="3 4">
    <name type="scientific">Propionicimonas paludicola</name>
    <dbReference type="NCBI Taxonomy" id="185243"/>
    <lineage>
        <taxon>Bacteria</taxon>
        <taxon>Bacillati</taxon>
        <taxon>Actinomycetota</taxon>
        <taxon>Actinomycetes</taxon>
        <taxon>Propionibacteriales</taxon>
        <taxon>Nocardioidaceae</taxon>
        <taxon>Propionicimonas</taxon>
    </lineage>
</organism>
<evidence type="ECO:0000313" key="4">
    <source>
        <dbReference type="Proteomes" id="UP000226079"/>
    </source>
</evidence>
<dbReference type="GO" id="GO:0030170">
    <property type="term" value="F:pyridoxal phosphate binding"/>
    <property type="evidence" value="ECO:0007669"/>
    <property type="project" value="InterPro"/>
</dbReference>
<accession>A0A2A9CNP4</accession>
<dbReference type="AlphaFoldDB" id="A0A2A9CNP4"/>
<dbReference type="OrthoDB" id="4510254at2"/>
<dbReference type="PANTHER" id="PTHR45688:SF13">
    <property type="entry name" value="ALANINE--GLYOXYLATE AMINOTRANSFERASE 2-LIKE"/>
    <property type="match status" value="1"/>
</dbReference>
<dbReference type="SUPFAM" id="SSF53383">
    <property type="entry name" value="PLP-dependent transferases"/>
    <property type="match status" value="1"/>
</dbReference>